<evidence type="ECO:0000313" key="3">
    <source>
        <dbReference type="Proteomes" id="UP000828390"/>
    </source>
</evidence>
<dbReference type="Proteomes" id="UP000828390">
    <property type="component" value="Unassembled WGS sequence"/>
</dbReference>
<organism evidence="2 3">
    <name type="scientific">Dreissena polymorpha</name>
    <name type="common">Zebra mussel</name>
    <name type="synonym">Mytilus polymorpha</name>
    <dbReference type="NCBI Taxonomy" id="45954"/>
    <lineage>
        <taxon>Eukaryota</taxon>
        <taxon>Metazoa</taxon>
        <taxon>Spiralia</taxon>
        <taxon>Lophotrochozoa</taxon>
        <taxon>Mollusca</taxon>
        <taxon>Bivalvia</taxon>
        <taxon>Autobranchia</taxon>
        <taxon>Heteroconchia</taxon>
        <taxon>Euheterodonta</taxon>
        <taxon>Imparidentia</taxon>
        <taxon>Neoheterodontei</taxon>
        <taxon>Myida</taxon>
        <taxon>Dreissenoidea</taxon>
        <taxon>Dreissenidae</taxon>
        <taxon>Dreissena</taxon>
    </lineage>
</organism>
<evidence type="ECO:0000256" key="1">
    <source>
        <dbReference type="SAM" id="MobiDB-lite"/>
    </source>
</evidence>
<protein>
    <submittedName>
        <fullName evidence="2">Uncharacterized protein</fullName>
    </submittedName>
</protein>
<feature type="compositionally biased region" description="Polar residues" evidence="1">
    <location>
        <begin position="36"/>
        <end position="71"/>
    </location>
</feature>
<dbReference type="EMBL" id="JAIWYP010000008">
    <property type="protein sequence ID" value="KAH3787799.1"/>
    <property type="molecule type" value="Genomic_DNA"/>
</dbReference>
<dbReference type="AlphaFoldDB" id="A0A9D4EY34"/>
<name>A0A9D4EY34_DREPO</name>
<keyword evidence="3" id="KW-1185">Reference proteome</keyword>
<gene>
    <name evidence="2" type="ORF">DPMN_165928</name>
</gene>
<feature type="region of interest" description="Disordered" evidence="1">
    <location>
        <begin position="33"/>
        <end position="77"/>
    </location>
</feature>
<proteinExistence type="predicted"/>
<sequence length="77" mass="8429">MQDLTAYPQRCLRLTSSPVWIYSTLSSAIHGKKNKFQQSGQMDTSSSSPRKASSVLAPTTENSRCSPSQGRCLSYLA</sequence>
<comment type="caution">
    <text evidence="2">The sequence shown here is derived from an EMBL/GenBank/DDBJ whole genome shotgun (WGS) entry which is preliminary data.</text>
</comment>
<accession>A0A9D4EY34</accession>
<reference evidence="2" key="1">
    <citation type="journal article" date="2019" name="bioRxiv">
        <title>The Genome of the Zebra Mussel, Dreissena polymorpha: A Resource for Invasive Species Research.</title>
        <authorList>
            <person name="McCartney M.A."/>
            <person name="Auch B."/>
            <person name="Kono T."/>
            <person name="Mallez S."/>
            <person name="Zhang Y."/>
            <person name="Obille A."/>
            <person name="Becker A."/>
            <person name="Abrahante J.E."/>
            <person name="Garbe J."/>
            <person name="Badalamenti J.P."/>
            <person name="Herman A."/>
            <person name="Mangelson H."/>
            <person name="Liachko I."/>
            <person name="Sullivan S."/>
            <person name="Sone E.D."/>
            <person name="Koren S."/>
            <person name="Silverstein K.A.T."/>
            <person name="Beckman K.B."/>
            <person name="Gohl D.M."/>
        </authorList>
    </citation>
    <scope>NUCLEOTIDE SEQUENCE</scope>
    <source>
        <strain evidence="2">Duluth1</strain>
        <tissue evidence="2">Whole animal</tissue>
    </source>
</reference>
<evidence type="ECO:0000313" key="2">
    <source>
        <dbReference type="EMBL" id="KAH3787799.1"/>
    </source>
</evidence>
<reference evidence="2" key="2">
    <citation type="submission" date="2020-11" db="EMBL/GenBank/DDBJ databases">
        <authorList>
            <person name="McCartney M.A."/>
            <person name="Auch B."/>
            <person name="Kono T."/>
            <person name="Mallez S."/>
            <person name="Becker A."/>
            <person name="Gohl D.M."/>
            <person name="Silverstein K.A.T."/>
            <person name="Koren S."/>
            <person name="Bechman K.B."/>
            <person name="Herman A."/>
            <person name="Abrahante J.E."/>
            <person name="Garbe J."/>
        </authorList>
    </citation>
    <scope>NUCLEOTIDE SEQUENCE</scope>
    <source>
        <strain evidence="2">Duluth1</strain>
        <tissue evidence="2">Whole animal</tissue>
    </source>
</reference>